<comment type="similarity">
    <text evidence="2">Belongs to the HPF/YfiA ribosome-associated protein family. Short HPF subfamily.</text>
</comment>
<dbReference type="GO" id="GO:0022627">
    <property type="term" value="C:cytosolic small ribosomal subunit"/>
    <property type="evidence" value="ECO:0007669"/>
    <property type="project" value="TreeGrafter"/>
</dbReference>
<comment type="subunit">
    <text evidence="3">Associates exclusively with 100S ribosomes, which are dimers of 70S ribosomes.</text>
</comment>
<dbReference type="Gene3D" id="3.30.160.100">
    <property type="entry name" value="Ribosome hibernation promotion factor-like"/>
    <property type="match status" value="1"/>
</dbReference>
<evidence type="ECO:0000313" key="8">
    <source>
        <dbReference type="Proteomes" id="UP000547058"/>
    </source>
</evidence>
<evidence type="ECO:0000256" key="2">
    <source>
        <dbReference type="ARBA" id="ARBA00038434"/>
    </source>
</evidence>
<protein>
    <recommendedName>
        <fullName evidence="4">Ribosome hibernation promoting factor</fullName>
    </recommendedName>
    <alternativeName>
        <fullName evidence="5">Hibernation factor HPF</fullName>
    </alternativeName>
</protein>
<dbReference type="EMBL" id="JACGXS010000003">
    <property type="protein sequence ID" value="MBA8681864.1"/>
    <property type="molecule type" value="Genomic_DNA"/>
</dbReference>
<evidence type="ECO:0000256" key="3">
    <source>
        <dbReference type="ARBA" id="ARBA00038695"/>
    </source>
</evidence>
<keyword evidence="1" id="KW-0810">Translation regulation</keyword>
<dbReference type="RefSeq" id="WP_182338998.1">
    <property type="nucleotide sequence ID" value="NZ_JACGXS010000003.1"/>
</dbReference>
<dbReference type="AlphaFoldDB" id="A0A7W3FLR3"/>
<dbReference type="SUPFAM" id="SSF69754">
    <property type="entry name" value="Ribosome binding protein Y (YfiA homologue)"/>
    <property type="match status" value="1"/>
</dbReference>
<dbReference type="InterPro" id="IPR050574">
    <property type="entry name" value="HPF/YfiA_ribosome-assoc"/>
</dbReference>
<keyword evidence="8" id="KW-1185">Reference proteome</keyword>
<dbReference type="InterPro" id="IPR003489">
    <property type="entry name" value="RHF/RaiA"/>
</dbReference>
<dbReference type="GO" id="GO:0043024">
    <property type="term" value="F:ribosomal small subunit binding"/>
    <property type="evidence" value="ECO:0007669"/>
    <property type="project" value="TreeGrafter"/>
</dbReference>
<dbReference type="PANTHER" id="PTHR33231:SF1">
    <property type="entry name" value="30S RIBOSOMAL PROTEIN"/>
    <property type="match status" value="1"/>
</dbReference>
<feature type="region of interest" description="Disordered" evidence="6">
    <location>
        <begin position="89"/>
        <end position="112"/>
    </location>
</feature>
<dbReference type="PANTHER" id="PTHR33231">
    <property type="entry name" value="30S RIBOSOMAL PROTEIN"/>
    <property type="match status" value="1"/>
</dbReference>
<dbReference type="Proteomes" id="UP000547058">
    <property type="component" value="Unassembled WGS sequence"/>
</dbReference>
<proteinExistence type="inferred from homology"/>
<accession>A0A7W3FLR3</accession>
<evidence type="ECO:0000256" key="4">
    <source>
        <dbReference type="ARBA" id="ARBA00041148"/>
    </source>
</evidence>
<dbReference type="CDD" id="cd00552">
    <property type="entry name" value="RaiA"/>
    <property type="match status" value="1"/>
</dbReference>
<comment type="caution">
    <text evidence="7">The sequence shown here is derived from an EMBL/GenBank/DDBJ whole genome shotgun (WGS) entry which is preliminary data.</text>
</comment>
<dbReference type="Pfam" id="PF02482">
    <property type="entry name" value="Ribosomal_S30AE"/>
    <property type="match status" value="1"/>
</dbReference>
<dbReference type="InterPro" id="IPR036567">
    <property type="entry name" value="RHF-like"/>
</dbReference>
<dbReference type="GO" id="GO:0045900">
    <property type="term" value="P:negative regulation of translational elongation"/>
    <property type="evidence" value="ECO:0007669"/>
    <property type="project" value="TreeGrafter"/>
</dbReference>
<reference evidence="7 8" key="1">
    <citation type="submission" date="2020-08" db="EMBL/GenBank/DDBJ databases">
        <title>Stenotrophomonas tumulicola JCM 30961.</title>
        <authorList>
            <person name="Deng Y."/>
        </authorList>
    </citation>
    <scope>NUCLEOTIDE SEQUENCE [LARGE SCALE GENOMIC DNA]</scope>
    <source>
        <strain evidence="7 8">JCM 30961</strain>
    </source>
</reference>
<name>A0A7W3FLR3_9GAMM</name>
<dbReference type="NCBIfam" id="TIGR00741">
    <property type="entry name" value="yfiA"/>
    <property type="match status" value="1"/>
</dbReference>
<evidence type="ECO:0000256" key="6">
    <source>
        <dbReference type="SAM" id="MobiDB-lite"/>
    </source>
</evidence>
<evidence type="ECO:0000256" key="5">
    <source>
        <dbReference type="ARBA" id="ARBA00041319"/>
    </source>
</evidence>
<gene>
    <name evidence="7" type="primary">raiA</name>
    <name evidence="7" type="ORF">H4O11_08545</name>
</gene>
<organism evidence="7 8">
    <name type="scientific">Stenotrophomonas tumulicola</name>
    <dbReference type="NCBI Taxonomy" id="1685415"/>
    <lineage>
        <taxon>Bacteria</taxon>
        <taxon>Pseudomonadati</taxon>
        <taxon>Pseudomonadota</taxon>
        <taxon>Gammaproteobacteria</taxon>
        <taxon>Lysobacterales</taxon>
        <taxon>Lysobacteraceae</taxon>
        <taxon>Stenotrophomonas</taxon>
    </lineage>
</organism>
<evidence type="ECO:0000256" key="1">
    <source>
        <dbReference type="ARBA" id="ARBA00022845"/>
    </source>
</evidence>
<evidence type="ECO:0000313" key="7">
    <source>
        <dbReference type="EMBL" id="MBA8681864.1"/>
    </source>
</evidence>
<sequence length="112" mass="12440">MRIETFGKDVEVTPALKEYVETKLSRAGKHFGEHCETRVTLKLQNKNEHHVDASVNIPGQTLHAEATGQTMYAAIDILADKLDRLVVKHKEKKQQKSHQSAALPLAVGDNEG</sequence>